<gene>
    <name evidence="17" type="primary">ftsW_3</name>
    <name evidence="17" type="ORF">NCTC204_00778</name>
</gene>
<dbReference type="PANTHER" id="PTHR30474">
    <property type="entry name" value="CELL CYCLE PROTEIN"/>
    <property type="match status" value="1"/>
</dbReference>
<feature type="transmembrane region" description="Helical" evidence="16">
    <location>
        <begin position="80"/>
        <end position="99"/>
    </location>
</feature>
<evidence type="ECO:0000256" key="16">
    <source>
        <dbReference type="SAM" id="Phobius"/>
    </source>
</evidence>
<evidence type="ECO:0000256" key="6">
    <source>
        <dbReference type="ARBA" id="ARBA00022984"/>
    </source>
</evidence>
<dbReference type="InterPro" id="IPR001182">
    <property type="entry name" value="FtsW/RodA"/>
</dbReference>
<evidence type="ECO:0000313" key="17">
    <source>
        <dbReference type="EMBL" id="STU74698.1"/>
    </source>
</evidence>
<evidence type="ECO:0000256" key="12">
    <source>
        <dbReference type="ARBA" id="ARBA00041185"/>
    </source>
</evidence>
<keyword evidence="17" id="KW-0131">Cell cycle</keyword>
<comment type="catalytic activity">
    <reaction evidence="15">
        <text>[GlcNAc-(1-&gt;4)-Mur2Ac(oyl-L-Ala-gamma-D-Glu-L-Lys-D-Ala-D-Ala)](n)-di-trans,octa-cis-undecaprenyl diphosphate + beta-D-GlcNAc-(1-&gt;4)-Mur2Ac(oyl-L-Ala-gamma-D-Glu-L-Lys-D-Ala-D-Ala)-di-trans,octa-cis-undecaprenyl diphosphate = [GlcNAc-(1-&gt;4)-Mur2Ac(oyl-L-Ala-gamma-D-Glu-L-Lys-D-Ala-D-Ala)](n+1)-di-trans,octa-cis-undecaprenyl diphosphate + di-trans,octa-cis-undecaprenyl diphosphate + H(+)</text>
        <dbReference type="Rhea" id="RHEA:23708"/>
        <dbReference type="Rhea" id="RHEA-COMP:9602"/>
        <dbReference type="Rhea" id="RHEA-COMP:9603"/>
        <dbReference type="ChEBI" id="CHEBI:15378"/>
        <dbReference type="ChEBI" id="CHEBI:58405"/>
        <dbReference type="ChEBI" id="CHEBI:60033"/>
        <dbReference type="ChEBI" id="CHEBI:78435"/>
        <dbReference type="EC" id="2.4.99.28"/>
    </reaction>
</comment>
<dbReference type="GO" id="GO:0015648">
    <property type="term" value="F:lipid-linked peptidoglycan transporter activity"/>
    <property type="evidence" value="ECO:0007669"/>
    <property type="project" value="TreeGrafter"/>
</dbReference>
<reference evidence="17 18" key="1">
    <citation type="submission" date="2018-06" db="EMBL/GenBank/DDBJ databases">
        <authorList>
            <consortium name="Pathogen Informatics"/>
            <person name="Doyle S."/>
        </authorList>
    </citation>
    <scope>NUCLEOTIDE SEQUENCE [LARGE SCALE GENOMIC DNA]</scope>
    <source>
        <strain evidence="17 18">NCTC204</strain>
    </source>
</reference>
<evidence type="ECO:0000256" key="5">
    <source>
        <dbReference type="ARBA" id="ARBA00022960"/>
    </source>
</evidence>
<evidence type="ECO:0000256" key="8">
    <source>
        <dbReference type="ARBA" id="ARBA00023136"/>
    </source>
</evidence>
<dbReference type="GO" id="GO:0032153">
    <property type="term" value="C:cell division site"/>
    <property type="evidence" value="ECO:0007669"/>
    <property type="project" value="TreeGrafter"/>
</dbReference>
<sequence length="148" mass="16353">MGSRPKDNDSLVMYDRMLLWLTFGLAAIGFIMVTSASMPVGQRLANDPFLFAKRDGLYIVLAFALAMITLRLPMDFWQRHSTAMLIASIVMLLIVLVVGSSVNGASRWIALVRCVFSRRSSPSCRCSATSPTIWWLKPTKCVTTCAAS</sequence>
<keyword evidence="7 16" id="KW-1133">Transmembrane helix</keyword>
<dbReference type="GO" id="GO:0009252">
    <property type="term" value="P:peptidoglycan biosynthetic process"/>
    <property type="evidence" value="ECO:0007669"/>
    <property type="project" value="UniProtKB-KW"/>
</dbReference>
<name>A0A377ZNR6_KLEPN</name>
<keyword evidence="17" id="KW-0132">Cell division</keyword>
<dbReference type="GO" id="GO:0051301">
    <property type="term" value="P:cell division"/>
    <property type="evidence" value="ECO:0007669"/>
    <property type="project" value="UniProtKB-KW"/>
</dbReference>
<evidence type="ECO:0000256" key="13">
    <source>
        <dbReference type="ARBA" id="ARBA00041418"/>
    </source>
</evidence>
<evidence type="ECO:0000313" key="18">
    <source>
        <dbReference type="Proteomes" id="UP000255192"/>
    </source>
</evidence>
<comment type="subcellular location">
    <subcellularLocation>
        <location evidence="1">Membrane</location>
        <topology evidence="1">Multi-pass membrane protein</topology>
    </subcellularLocation>
</comment>
<dbReference type="EMBL" id="UGMD01000002">
    <property type="protein sequence ID" value="STU74698.1"/>
    <property type="molecule type" value="Genomic_DNA"/>
</dbReference>
<feature type="transmembrane region" description="Helical" evidence="16">
    <location>
        <begin position="56"/>
        <end position="74"/>
    </location>
</feature>
<dbReference type="EC" id="2.4.99.28" evidence="14"/>
<keyword evidence="6" id="KW-0573">Peptidoglycan synthesis</keyword>
<evidence type="ECO:0000256" key="11">
    <source>
        <dbReference type="ARBA" id="ARBA00038053"/>
    </source>
</evidence>
<dbReference type="GO" id="GO:0005886">
    <property type="term" value="C:plasma membrane"/>
    <property type="evidence" value="ECO:0007669"/>
    <property type="project" value="TreeGrafter"/>
</dbReference>
<comment type="similarity">
    <text evidence="11">Belongs to the SEDS family. FtsW subfamily.</text>
</comment>
<feature type="transmembrane region" description="Helical" evidence="16">
    <location>
        <begin position="17"/>
        <end position="36"/>
    </location>
</feature>
<proteinExistence type="inferred from homology"/>
<keyword evidence="4 16" id="KW-0812">Transmembrane</keyword>
<evidence type="ECO:0000256" key="7">
    <source>
        <dbReference type="ARBA" id="ARBA00022989"/>
    </source>
</evidence>
<keyword evidence="8 16" id="KW-0472">Membrane</keyword>
<evidence type="ECO:0000256" key="1">
    <source>
        <dbReference type="ARBA" id="ARBA00004141"/>
    </source>
</evidence>
<keyword evidence="3" id="KW-0808">Transferase</keyword>
<dbReference type="Pfam" id="PF01098">
    <property type="entry name" value="FTSW_RODA_SPOVE"/>
    <property type="match status" value="1"/>
</dbReference>
<dbReference type="PANTHER" id="PTHR30474:SF2">
    <property type="entry name" value="PEPTIDOGLYCAN GLYCOSYLTRANSFERASE FTSW-RELATED"/>
    <property type="match status" value="1"/>
</dbReference>
<evidence type="ECO:0000256" key="4">
    <source>
        <dbReference type="ARBA" id="ARBA00022692"/>
    </source>
</evidence>
<keyword evidence="5" id="KW-0133">Cell shape</keyword>
<dbReference type="GO" id="GO:0008360">
    <property type="term" value="P:regulation of cell shape"/>
    <property type="evidence" value="ECO:0007669"/>
    <property type="project" value="UniProtKB-KW"/>
</dbReference>
<dbReference type="GO" id="GO:0008955">
    <property type="term" value="F:peptidoglycan glycosyltransferase activity"/>
    <property type="evidence" value="ECO:0007669"/>
    <property type="project" value="UniProtKB-EC"/>
</dbReference>
<dbReference type="AlphaFoldDB" id="A0A377ZNR6"/>
<accession>A0A377ZNR6</accession>
<evidence type="ECO:0000256" key="9">
    <source>
        <dbReference type="ARBA" id="ARBA00032370"/>
    </source>
</evidence>
<protein>
    <recommendedName>
        <fullName evidence="12">Probable peptidoglycan glycosyltransferase FtsW</fullName>
        <ecNumber evidence="14">2.4.99.28</ecNumber>
    </recommendedName>
    <alternativeName>
        <fullName evidence="13">Cell division protein FtsW</fullName>
    </alternativeName>
    <alternativeName>
        <fullName evidence="10">Cell wall polymerase</fullName>
    </alternativeName>
    <alternativeName>
        <fullName evidence="9">Peptidoglycan polymerase</fullName>
    </alternativeName>
</protein>
<keyword evidence="2" id="KW-0328">Glycosyltransferase</keyword>
<evidence type="ECO:0000256" key="3">
    <source>
        <dbReference type="ARBA" id="ARBA00022679"/>
    </source>
</evidence>
<evidence type="ECO:0000256" key="2">
    <source>
        <dbReference type="ARBA" id="ARBA00022676"/>
    </source>
</evidence>
<organism evidence="17 18">
    <name type="scientific">Klebsiella pneumoniae</name>
    <dbReference type="NCBI Taxonomy" id="573"/>
    <lineage>
        <taxon>Bacteria</taxon>
        <taxon>Pseudomonadati</taxon>
        <taxon>Pseudomonadota</taxon>
        <taxon>Gammaproteobacteria</taxon>
        <taxon>Enterobacterales</taxon>
        <taxon>Enterobacteriaceae</taxon>
        <taxon>Klebsiella/Raoultella group</taxon>
        <taxon>Klebsiella</taxon>
        <taxon>Klebsiella pneumoniae complex</taxon>
    </lineage>
</organism>
<dbReference type="Proteomes" id="UP000255192">
    <property type="component" value="Unassembled WGS sequence"/>
</dbReference>
<evidence type="ECO:0000256" key="14">
    <source>
        <dbReference type="ARBA" id="ARBA00044770"/>
    </source>
</evidence>
<evidence type="ECO:0000256" key="10">
    <source>
        <dbReference type="ARBA" id="ARBA00033270"/>
    </source>
</evidence>
<evidence type="ECO:0000256" key="15">
    <source>
        <dbReference type="ARBA" id="ARBA00049902"/>
    </source>
</evidence>